<gene>
    <name evidence="3" type="ORF">PL8927_600050</name>
</gene>
<comment type="caution">
    <text evidence="3">The sequence shown here is derived from an EMBL/GenBank/DDBJ whole genome shotgun (WGS) entry which is preliminary data.</text>
</comment>
<dbReference type="RefSeq" id="WP_083621230.1">
    <property type="nucleotide sequence ID" value="NZ_LR734869.1"/>
</dbReference>
<evidence type="ECO:0000313" key="4">
    <source>
        <dbReference type="Proteomes" id="UP000184550"/>
    </source>
</evidence>
<evidence type="ECO:0000256" key="2">
    <source>
        <dbReference type="SAM" id="Phobius"/>
    </source>
</evidence>
<evidence type="ECO:0008006" key="5">
    <source>
        <dbReference type="Google" id="ProtNLM"/>
    </source>
</evidence>
<dbReference type="Proteomes" id="UP000184550">
    <property type="component" value="Unassembled WGS sequence"/>
</dbReference>
<dbReference type="EMBL" id="CZCU02000136">
    <property type="protein sequence ID" value="VXD17657.1"/>
    <property type="molecule type" value="Genomic_DNA"/>
</dbReference>
<feature type="region of interest" description="Disordered" evidence="1">
    <location>
        <begin position="234"/>
        <end position="273"/>
    </location>
</feature>
<keyword evidence="2" id="KW-1133">Transmembrane helix</keyword>
<feature type="transmembrane region" description="Helical" evidence="2">
    <location>
        <begin position="44"/>
        <end position="64"/>
    </location>
</feature>
<feature type="transmembrane region" description="Helical" evidence="2">
    <location>
        <begin position="7"/>
        <end position="24"/>
    </location>
</feature>
<keyword evidence="2" id="KW-0472">Membrane</keyword>
<organism evidence="3 4">
    <name type="scientific">Planktothrix serta PCC 8927</name>
    <dbReference type="NCBI Taxonomy" id="671068"/>
    <lineage>
        <taxon>Bacteria</taxon>
        <taxon>Bacillati</taxon>
        <taxon>Cyanobacteriota</taxon>
        <taxon>Cyanophyceae</taxon>
        <taxon>Oscillatoriophycideae</taxon>
        <taxon>Oscillatoriales</taxon>
        <taxon>Microcoleaceae</taxon>
        <taxon>Planktothrix</taxon>
    </lineage>
</organism>
<sequence>MSITQLITLLIFVGGLAIFTIQNLSPSLSLYFLGNQLPTLPLSIWILIAIVAGILTYGIIAQLFQVASRNLGREDPAPTAFQNPSRRSSKPSIDPNPSSSWGEPSPPPEAPQTSGYTVYNSVNNSDPEPTRSRSSDDDWETEVKPFNPSWEPEDPTGIPQAQTASNSPDNSSDQEQWDHQENQPFTSKPKVYETEKPPQSESWSGSVYSYGYRDSSSTGVGKVETIYDADYRIITPPPQTKIQDNIEPPNYPANDDDEDWGLDEDEQDEPNRK</sequence>
<dbReference type="AlphaFoldDB" id="A0A7Z9DZG8"/>
<reference evidence="3" key="1">
    <citation type="submission" date="2019-10" db="EMBL/GenBank/DDBJ databases">
        <authorList>
            <consortium name="Genoscope - CEA"/>
            <person name="William W."/>
        </authorList>
    </citation>
    <scope>NUCLEOTIDE SEQUENCE [LARGE SCALE GENOMIC DNA]</scope>
    <source>
        <strain evidence="3">BBR_PRJEB10992</strain>
    </source>
</reference>
<name>A0A7Z9DZG8_9CYAN</name>
<protein>
    <recommendedName>
        <fullName evidence="5">Lipopolysaccharide assembly protein A domain-containing protein</fullName>
    </recommendedName>
</protein>
<feature type="region of interest" description="Disordered" evidence="1">
    <location>
        <begin position="75"/>
        <end position="221"/>
    </location>
</feature>
<feature type="compositionally biased region" description="Polar residues" evidence="1">
    <location>
        <begin position="159"/>
        <end position="174"/>
    </location>
</feature>
<evidence type="ECO:0000313" key="3">
    <source>
        <dbReference type="EMBL" id="VXD17657.1"/>
    </source>
</evidence>
<evidence type="ECO:0000256" key="1">
    <source>
        <dbReference type="SAM" id="MobiDB-lite"/>
    </source>
</evidence>
<feature type="compositionally biased region" description="Polar residues" evidence="1">
    <location>
        <begin position="115"/>
        <end position="127"/>
    </location>
</feature>
<accession>A0A7Z9DZG8</accession>
<feature type="compositionally biased region" description="Acidic residues" evidence="1">
    <location>
        <begin position="254"/>
        <end position="273"/>
    </location>
</feature>
<keyword evidence="2" id="KW-0812">Transmembrane</keyword>
<proteinExistence type="predicted"/>
<keyword evidence="4" id="KW-1185">Reference proteome</keyword>